<evidence type="ECO:0000259" key="6">
    <source>
        <dbReference type="Pfam" id="PF08281"/>
    </source>
</evidence>
<dbReference type="Pfam" id="PF04542">
    <property type="entry name" value="Sigma70_r2"/>
    <property type="match status" value="1"/>
</dbReference>
<dbReference type="SUPFAM" id="SSF88946">
    <property type="entry name" value="Sigma2 domain of RNA polymerase sigma factors"/>
    <property type="match status" value="1"/>
</dbReference>
<organism evidence="7">
    <name type="scientific">Micromonospora sp. HUAS YX12</name>
    <dbReference type="NCBI Taxonomy" id="3156396"/>
    <lineage>
        <taxon>Bacteria</taxon>
        <taxon>Bacillati</taxon>
        <taxon>Actinomycetota</taxon>
        <taxon>Actinomycetes</taxon>
        <taxon>Micromonosporales</taxon>
        <taxon>Micromonosporaceae</taxon>
        <taxon>Micromonospora</taxon>
    </lineage>
</organism>
<dbReference type="InterPro" id="IPR036388">
    <property type="entry name" value="WH-like_DNA-bd_sf"/>
</dbReference>
<comment type="similarity">
    <text evidence="1">Belongs to the sigma-70 factor family. ECF subfamily.</text>
</comment>
<sequence length="183" mass="20626">MDGSEDRFTELYERHHGDVWRYAARRVVESDVGDVVAEVFLVAWRRLRDVPAESALPWLYGVARLVLANEARSRRRWRELTLRVAAEPDQSVVADHADEVISQRDVAVAFDQVPDGDREVLRLVVWERLTAAEAAVVLGCSRATFAMRLMRARRRLRSQLGVVGVEVAGRTSQTAPSMSNWGG</sequence>
<evidence type="ECO:0000256" key="1">
    <source>
        <dbReference type="ARBA" id="ARBA00010641"/>
    </source>
</evidence>
<dbReference type="EMBL" id="CP157974">
    <property type="protein sequence ID" value="XBT80646.1"/>
    <property type="molecule type" value="Genomic_DNA"/>
</dbReference>
<dbReference type="Pfam" id="PF08281">
    <property type="entry name" value="Sigma70_r4_2"/>
    <property type="match status" value="1"/>
</dbReference>
<dbReference type="InterPro" id="IPR039425">
    <property type="entry name" value="RNA_pol_sigma-70-like"/>
</dbReference>
<dbReference type="AlphaFoldDB" id="A0AAU7QX98"/>
<feature type="domain" description="RNA polymerase sigma factor 70 region 4 type 2" evidence="6">
    <location>
        <begin position="107"/>
        <end position="156"/>
    </location>
</feature>
<dbReference type="InterPro" id="IPR013249">
    <property type="entry name" value="RNA_pol_sigma70_r4_t2"/>
</dbReference>
<dbReference type="InterPro" id="IPR007627">
    <property type="entry name" value="RNA_pol_sigma70_r2"/>
</dbReference>
<dbReference type="NCBIfam" id="TIGR02937">
    <property type="entry name" value="sigma70-ECF"/>
    <property type="match status" value="1"/>
</dbReference>
<proteinExistence type="inferred from homology"/>
<evidence type="ECO:0000259" key="5">
    <source>
        <dbReference type="Pfam" id="PF04542"/>
    </source>
</evidence>
<dbReference type="InterPro" id="IPR014284">
    <property type="entry name" value="RNA_pol_sigma-70_dom"/>
</dbReference>
<gene>
    <name evidence="7" type="ORF">ABIH81_23775</name>
</gene>
<keyword evidence="4" id="KW-0804">Transcription</keyword>
<dbReference type="SUPFAM" id="SSF88659">
    <property type="entry name" value="Sigma3 and sigma4 domains of RNA polymerase sigma factors"/>
    <property type="match status" value="1"/>
</dbReference>
<dbReference type="PANTHER" id="PTHR43133">
    <property type="entry name" value="RNA POLYMERASE ECF-TYPE SIGMA FACTO"/>
    <property type="match status" value="1"/>
</dbReference>
<evidence type="ECO:0000256" key="4">
    <source>
        <dbReference type="ARBA" id="ARBA00023163"/>
    </source>
</evidence>
<dbReference type="Gene3D" id="1.10.1740.10">
    <property type="match status" value="1"/>
</dbReference>
<dbReference type="InterPro" id="IPR013324">
    <property type="entry name" value="RNA_pol_sigma_r3/r4-like"/>
</dbReference>
<reference evidence="7" key="1">
    <citation type="submission" date="2024-06" db="EMBL/GenBank/DDBJ databases">
        <title>Micromonospora sp. strain HUAS YX12 genome sequences.</title>
        <authorList>
            <person name="Mo P."/>
        </authorList>
    </citation>
    <scope>NUCLEOTIDE SEQUENCE</scope>
    <source>
        <strain evidence="7">HUAS YX12</strain>
    </source>
</reference>
<accession>A0AAU7QX98</accession>
<keyword evidence="3" id="KW-0731">Sigma factor</keyword>
<dbReference type="GO" id="GO:0003677">
    <property type="term" value="F:DNA binding"/>
    <property type="evidence" value="ECO:0007669"/>
    <property type="project" value="InterPro"/>
</dbReference>
<dbReference type="RefSeq" id="WP_349877099.1">
    <property type="nucleotide sequence ID" value="NZ_CP157974.1"/>
</dbReference>
<dbReference type="Gene3D" id="1.10.10.10">
    <property type="entry name" value="Winged helix-like DNA-binding domain superfamily/Winged helix DNA-binding domain"/>
    <property type="match status" value="1"/>
</dbReference>
<evidence type="ECO:0000256" key="2">
    <source>
        <dbReference type="ARBA" id="ARBA00023015"/>
    </source>
</evidence>
<evidence type="ECO:0000256" key="3">
    <source>
        <dbReference type="ARBA" id="ARBA00023082"/>
    </source>
</evidence>
<protein>
    <submittedName>
        <fullName evidence="7">Sigma-70 family RNA polymerase sigma factor</fullName>
    </submittedName>
</protein>
<evidence type="ECO:0000313" key="7">
    <source>
        <dbReference type="EMBL" id="XBT80646.1"/>
    </source>
</evidence>
<keyword evidence="2" id="KW-0805">Transcription regulation</keyword>
<name>A0AAU7QX98_9ACTN</name>
<dbReference type="GO" id="GO:0016987">
    <property type="term" value="F:sigma factor activity"/>
    <property type="evidence" value="ECO:0007669"/>
    <property type="project" value="UniProtKB-KW"/>
</dbReference>
<dbReference type="InterPro" id="IPR013325">
    <property type="entry name" value="RNA_pol_sigma_r2"/>
</dbReference>
<feature type="domain" description="RNA polymerase sigma-70 region 2" evidence="5">
    <location>
        <begin position="11"/>
        <end position="76"/>
    </location>
</feature>
<dbReference type="PANTHER" id="PTHR43133:SF25">
    <property type="entry name" value="RNA POLYMERASE SIGMA FACTOR RFAY-RELATED"/>
    <property type="match status" value="1"/>
</dbReference>
<dbReference type="GO" id="GO:0006352">
    <property type="term" value="P:DNA-templated transcription initiation"/>
    <property type="evidence" value="ECO:0007669"/>
    <property type="project" value="InterPro"/>
</dbReference>